<dbReference type="PANTHER" id="PTHR20854">
    <property type="entry name" value="INOSITOL MONOPHOSPHATASE"/>
    <property type="match status" value="1"/>
</dbReference>
<protein>
    <recommendedName>
        <fullName evidence="4">Histidinol-phosphatase</fullName>
        <ecNumber evidence="4">3.1.3.15</ecNumber>
    </recommendedName>
</protein>
<comment type="similarity">
    <text evidence="2">Belongs to the inositol monophosphatase superfamily.</text>
</comment>
<evidence type="ECO:0000313" key="6">
    <source>
        <dbReference type="EMBL" id="SFV26738.1"/>
    </source>
</evidence>
<feature type="binding site" evidence="5">
    <location>
        <position position="222"/>
    </location>
    <ligand>
        <name>Mg(2+)</name>
        <dbReference type="ChEBI" id="CHEBI:18420"/>
        <label>1</label>
        <note>catalytic</note>
    </ligand>
</feature>
<dbReference type="EC" id="3.1.3.15" evidence="4"/>
<dbReference type="SUPFAM" id="SSF56655">
    <property type="entry name" value="Carbohydrate phosphatase"/>
    <property type="match status" value="1"/>
</dbReference>
<dbReference type="InterPro" id="IPR011809">
    <property type="entry name" value="His_9_proposed"/>
</dbReference>
<dbReference type="STRING" id="51670.SAMN04488557_0572"/>
<dbReference type="CDD" id="cd01641">
    <property type="entry name" value="Bacterial_IMPase_like_1"/>
    <property type="match status" value="1"/>
</dbReference>
<dbReference type="AlphaFoldDB" id="A0A1I7MWK4"/>
<dbReference type="PRINTS" id="PR00377">
    <property type="entry name" value="IMPHPHTASES"/>
</dbReference>
<gene>
    <name evidence="6" type="ORF">SAMN04488557_0572</name>
</gene>
<reference evidence="7" key="1">
    <citation type="submission" date="2016-10" db="EMBL/GenBank/DDBJ databases">
        <authorList>
            <person name="Varghese N."/>
            <person name="Submissions S."/>
        </authorList>
    </citation>
    <scope>NUCLEOTIDE SEQUENCE [LARGE SCALE GENOMIC DNA]</scope>
    <source>
        <strain evidence="7">DSM 1565</strain>
    </source>
</reference>
<sequence>MPGTSPAAELQAIVRVAHELADISGPVILKHFRKTMPVENKAIGGAFDPVTKADRGAEKAISEALATRFPDHGIVGEEFGTKSGTSPYQWIVDPIDGTRSFIIGSPLWGTLIGVLKDGVPVFGLMDQPFTGERFWSTDKAAYHSVRGGRPARLKTRECTRIEDAVLTTTHPEMFEGPEQQSALSTLKEKARLTRYGGDCYAYCLLASGLIDIIIEPGLKSYDIAALIPIIERAGGVITTWTGGSPASGGNIIATGDARLHEDALAMINKL</sequence>
<accession>A0A1I7MWK4</accession>
<dbReference type="GO" id="GO:0000105">
    <property type="term" value="P:L-histidine biosynthetic process"/>
    <property type="evidence" value="ECO:0007669"/>
    <property type="project" value="UniProtKB-UniRule"/>
</dbReference>
<dbReference type="Pfam" id="PF00459">
    <property type="entry name" value="Inositol_P"/>
    <property type="match status" value="1"/>
</dbReference>
<feature type="binding site" evidence="5">
    <location>
        <position position="95"/>
    </location>
    <ligand>
        <name>Mg(2+)</name>
        <dbReference type="ChEBI" id="CHEBI:18420"/>
        <label>1</label>
        <note>catalytic</note>
    </ligand>
</feature>
<evidence type="ECO:0000256" key="2">
    <source>
        <dbReference type="ARBA" id="ARBA00009759"/>
    </source>
</evidence>
<dbReference type="OrthoDB" id="9785695at2"/>
<keyword evidence="5" id="KW-0460">Magnesium</keyword>
<dbReference type="InterPro" id="IPR000760">
    <property type="entry name" value="Inositol_monophosphatase-like"/>
</dbReference>
<dbReference type="Gene3D" id="3.40.190.80">
    <property type="match status" value="1"/>
</dbReference>
<dbReference type="Gene3D" id="3.30.540.10">
    <property type="entry name" value="Fructose-1,6-Bisphosphatase, subunit A, domain 1"/>
    <property type="match status" value="1"/>
</dbReference>
<dbReference type="GO" id="GO:0008934">
    <property type="term" value="F:inositol monophosphate 1-phosphatase activity"/>
    <property type="evidence" value="ECO:0007669"/>
    <property type="project" value="TreeGrafter"/>
</dbReference>
<evidence type="ECO:0000256" key="1">
    <source>
        <dbReference type="ARBA" id="ARBA00001946"/>
    </source>
</evidence>
<evidence type="ECO:0000256" key="5">
    <source>
        <dbReference type="PIRSR" id="PIRSR600760-2"/>
    </source>
</evidence>
<dbReference type="NCBIfam" id="TIGR02067">
    <property type="entry name" value="his_9_HisN"/>
    <property type="match status" value="1"/>
</dbReference>
<dbReference type="PANTHER" id="PTHR20854:SF4">
    <property type="entry name" value="INOSITOL-1-MONOPHOSPHATASE-RELATED"/>
    <property type="match status" value="1"/>
</dbReference>
<keyword evidence="5" id="KW-0479">Metal-binding</keyword>
<keyword evidence="3" id="KW-0378">Hydrolase</keyword>
<comment type="cofactor">
    <cofactor evidence="1 5">
        <name>Mg(2+)</name>
        <dbReference type="ChEBI" id="CHEBI:18420"/>
    </cofactor>
</comment>
<name>A0A1I7MWK4_9HYPH</name>
<evidence type="ECO:0000256" key="3">
    <source>
        <dbReference type="ARBA" id="ARBA00022801"/>
    </source>
</evidence>
<keyword evidence="7" id="KW-1185">Reference proteome</keyword>
<feature type="binding site" evidence="5">
    <location>
        <position position="93"/>
    </location>
    <ligand>
        <name>Mg(2+)</name>
        <dbReference type="ChEBI" id="CHEBI:18420"/>
        <label>2</label>
    </ligand>
</feature>
<evidence type="ECO:0000256" key="4">
    <source>
        <dbReference type="NCBIfam" id="TIGR02067"/>
    </source>
</evidence>
<dbReference type="GO" id="GO:0007165">
    <property type="term" value="P:signal transduction"/>
    <property type="evidence" value="ECO:0007669"/>
    <property type="project" value="TreeGrafter"/>
</dbReference>
<dbReference type="Proteomes" id="UP000199423">
    <property type="component" value="Unassembled WGS sequence"/>
</dbReference>
<dbReference type="GO" id="GO:0006020">
    <property type="term" value="P:inositol metabolic process"/>
    <property type="evidence" value="ECO:0007669"/>
    <property type="project" value="TreeGrafter"/>
</dbReference>
<dbReference type="GO" id="GO:0046872">
    <property type="term" value="F:metal ion binding"/>
    <property type="evidence" value="ECO:0007669"/>
    <property type="project" value="UniProtKB-KW"/>
</dbReference>
<dbReference type="GO" id="GO:0004401">
    <property type="term" value="F:histidinol-phosphatase activity"/>
    <property type="evidence" value="ECO:0007669"/>
    <property type="project" value="UniProtKB-UniRule"/>
</dbReference>
<proteinExistence type="inferred from homology"/>
<dbReference type="FunFam" id="3.30.540.10:FF:000030">
    <property type="entry name" value="Inositol monophosphatase"/>
    <property type="match status" value="1"/>
</dbReference>
<feature type="binding site" evidence="5">
    <location>
        <position position="77"/>
    </location>
    <ligand>
        <name>Mg(2+)</name>
        <dbReference type="ChEBI" id="CHEBI:18420"/>
        <label>1</label>
        <note>catalytic</note>
    </ligand>
</feature>
<dbReference type="EMBL" id="FPCH01000001">
    <property type="protein sequence ID" value="SFV26738.1"/>
    <property type="molecule type" value="Genomic_DNA"/>
</dbReference>
<feature type="binding site" evidence="5">
    <location>
        <position position="96"/>
    </location>
    <ligand>
        <name>Mg(2+)</name>
        <dbReference type="ChEBI" id="CHEBI:18420"/>
        <label>1</label>
        <note>catalytic</note>
    </ligand>
</feature>
<organism evidence="6 7">
    <name type="scientific">Hyphomicrobium facile</name>
    <dbReference type="NCBI Taxonomy" id="51670"/>
    <lineage>
        <taxon>Bacteria</taxon>
        <taxon>Pseudomonadati</taxon>
        <taxon>Pseudomonadota</taxon>
        <taxon>Alphaproteobacteria</taxon>
        <taxon>Hyphomicrobiales</taxon>
        <taxon>Hyphomicrobiaceae</taxon>
        <taxon>Hyphomicrobium</taxon>
    </lineage>
</organism>
<evidence type="ECO:0000313" key="7">
    <source>
        <dbReference type="Proteomes" id="UP000199423"/>
    </source>
</evidence>